<organism evidence="1 2">
    <name type="scientific">Micromonospora krabiensis</name>
    <dbReference type="NCBI Taxonomy" id="307121"/>
    <lineage>
        <taxon>Bacteria</taxon>
        <taxon>Bacillati</taxon>
        <taxon>Actinomycetota</taxon>
        <taxon>Actinomycetes</taxon>
        <taxon>Micromonosporales</taxon>
        <taxon>Micromonosporaceae</taxon>
        <taxon>Micromonospora</taxon>
    </lineage>
</organism>
<protein>
    <submittedName>
        <fullName evidence="1">Uncharacterized protein</fullName>
    </submittedName>
</protein>
<accession>A0A1C3MW93</accession>
<dbReference type="OrthoDB" id="3388630at2"/>
<dbReference type="EMBL" id="LT598496">
    <property type="protein sequence ID" value="SBV24596.1"/>
    <property type="molecule type" value="Genomic_DNA"/>
</dbReference>
<dbReference type="STRING" id="307121.GA0070620_0017"/>
<evidence type="ECO:0000313" key="2">
    <source>
        <dbReference type="Proteomes" id="UP000199393"/>
    </source>
</evidence>
<dbReference type="RefSeq" id="WP_091587253.1">
    <property type="nucleotide sequence ID" value="NZ_JBHRWG010000002.1"/>
</dbReference>
<evidence type="ECO:0000313" key="1">
    <source>
        <dbReference type="EMBL" id="SBV24596.1"/>
    </source>
</evidence>
<reference evidence="2" key="1">
    <citation type="submission" date="2016-06" db="EMBL/GenBank/DDBJ databases">
        <authorList>
            <person name="Varghese N."/>
        </authorList>
    </citation>
    <scope>NUCLEOTIDE SEQUENCE [LARGE SCALE GENOMIC DNA]</scope>
    <source>
        <strain evidence="2">DSM 45344</strain>
    </source>
</reference>
<gene>
    <name evidence="1" type="ORF">GA0070620_0017</name>
</gene>
<sequence>MTVYIASYRELFALVAARPRMYLPRDDFATVVAYVEGCDQGNARALLAGFREWLITRAGCGDNLVWWALVQKLAQPESADGAENLTPDNDIAAKQTLFRLLDEFLELRDEHDGLQRIYAAYQQWRTARADDGCAASGQPGCPVALWPRPRSRTESHR</sequence>
<dbReference type="Proteomes" id="UP000199393">
    <property type="component" value="Chromosome I"/>
</dbReference>
<keyword evidence="2" id="KW-1185">Reference proteome</keyword>
<name>A0A1C3MW93_9ACTN</name>
<dbReference type="AlphaFoldDB" id="A0A1C3MW93"/>
<proteinExistence type="predicted"/>